<dbReference type="GO" id="GO:0016020">
    <property type="term" value="C:membrane"/>
    <property type="evidence" value="ECO:0007669"/>
    <property type="project" value="UniProtKB-SubCell"/>
</dbReference>
<dbReference type="Proteomes" id="UP000681722">
    <property type="component" value="Unassembled WGS sequence"/>
</dbReference>
<evidence type="ECO:0000313" key="10">
    <source>
        <dbReference type="EMBL" id="CAF4320356.1"/>
    </source>
</evidence>
<keyword evidence="4 5" id="KW-0472">Membrane</keyword>
<dbReference type="Proteomes" id="UP000677228">
    <property type="component" value="Unassembled WGS sequence"/>
</dbReference>
<reference evidence="8" key="1">
    <citation type="submission" date="2021-02" db="EMBL/GenBank/DDBJ databases">
        <authorList>
            <person name="Nowell W R."/>
        </authorList>
    </citation>
    <scope>NUCLEOTIDE SEQUENCE</scope>
</reference>
<dbReference type="EMBL" id="CAJOBA010047872">
    <property type="protein sequence ID" value="CAF4206307.1"/>
    <property type="molecule type" value="Genomic_DNA"/>
</dbReference>
<dbReference type="EMBL" id="CAJOBC010084660">
    <property type="protein sequence ID" value="CAF4320356.1"/>
    <property type="molecule type" value="Genomic_DNA"/>
</dbReference>
<dbReference type="Proteomes" id="UP000663829">
    <property type="component" value="Unassembled WGS sequence"/>
</dbReference>
<comment type="caution">
    <text evidence="8">The sequence shown here is derived from an EMBL/GenBank/DDBJ whole genome shotgun (WGS) entry which is preliminary data.</text>
</comment>
<proteinExistence type="predicted"/>
<evidence type="ECO:0000256" key="2">
    <source>
        <dbReference type="ARBA" id="ARBA00022692"/>
    </source>
</evidence>
<feature type="transmembrane region" description="Helical" evidence="5">
    <location>
        <begin position="121"/>
        <end position="140"/>
    </location>
</feature>
<feature type="non-terminal residue" evidence="8">
    <location>
        <position position="168"/>
    </location>
</feature>
<dbReference type="GO" id="GO:0005524">
    <property type="term" value="F:ATP binding"/>
    <property type="evidence" value="ECO:0007669"/>
    <property type="project" value="InterPro"/>
</dbReference>
<organism evidence="8 11">
    <name type="scientific">Didymodactylos carnosus</name>
    <dbReference type="NCBI Taxonomy" id="1234261"/>
    <lineage>
        <taxon>Eukaryota</taxon>
        <taxon>Metazoa</taxon>
        <taxon>Spiralia</taxon>
        <taxon>Gnathifera</taxon>
        <taxon>Rotifera</taxon>
        <taxon>Eurotatoria</taxon>
        <taxon>Bdelloidea</taxon>
        <taxon>Philodinida</taxon>
        <taxon>Philodinidae</taxon>
        <taxon>Didymodactylos</taxon>
    </lineage>
</organism>
<name>A0A815P8J0_9BILA</name>
<evidence type="ECO:0000256" key="3">
    <source>
        <dbReference type="ARBA" id="ARBA00022989"/>
    </source>
</evidence>
<evidence type="ECO:0000256" key="5">
    <source>
        <dbReference type="SAM" id="Phobius"/>
    </source>
</evidence>
<dbReference type="SUPFAM" id="SSF90123">
    <property type="entry name" value="ABC transporter transmembrane region"/>
    <property type="match status" value="1"/>
</dbReference>
<evidence type="ECO:0000313" key="9">
    <source>
        <dbReference type="EMBL" id="CAF4206307.1"/>
    </source>
</evidence>
<dbReference type="Gene3D" id="1.20.1560.10">
    <property type="entry name" value="ABC transporter type 1, transmembrane domain"/>
    <property type="match status" value="1"/>
</dbReference>
<feature type="domain" description="ABC transmembrane type-1" evidence="6">
    <location>
        <begin position="1"/>
        <end position="158"/>
    </location>
</feature>
<evidence type="ECO:0000256" key="4">
    <source>
        <dbReference type="ARBA" id="ARBA00023136"/>
    </source>
</evidence>
<keyword evidence="11" id="KW-1185">Reference proteome</keyword>
<accession>A0A815P8J0</accession>
<evidence type="ECO:0000256" key="1">
    <source>
        <dbReference type="ARBA" id="ARBA00004141"/>
    </source>
</evidence>
<protein>
    <recommendedName>
        <fullName evidence="6">ABC transmembrane type-1 domain-containing protein</fullName>
    </recommendedName>
</protein>
<comment type="subcellular location">
    <subcellularLocation>
        <location evidence="1">Membrane</location>
        <topology evidence="1">Multi-pass membrane protein</topology>
    </subcellularLocation>
</comment>
<dbReference type="OrthoDB" id="6500128at2759"/>
<evidence type="ECO:0000313" key="11">
    <source>
        <dbReference type="Proteomes" id="UP000663829"/>
    </source>
</evidence>
<feature type="transmembrane region" description="Helical" evidence="5">
    <location>
        <begin position="95"/>
        <end position="115"/>
    </location>
</feature>
<dbReference type="PANTHER" id="PTHR24221">
    <property type="entry name" value="ATP-BINDING CASSETTE SUB-FAMILY B"/>
    <property type="match status" value="1"/>
</dbReference>
<keyword evidence="2 5" id="KW-0812">Transmembrane</keyword>
<dbReference type="Proteomes" id="UP000682733">
    <property type="component" value="Unassembled WGS sequence"/>
</dbReference>
<evidence type="ECO:0000313" key="8">
    <source>
        <dbReference type="EMBL" id="CAF1445556.1"/>
    </source>
</evidence>
<keyword evidence="3 5" id="KW-1133">Transmembrane helix</keyword>
<dbReference type="InterPro" id="IPR036640">
    <property type="entry name" value="ABC1_TM_sf"/>
</dbReference>
<dbReference type="InterPro" id="IPR039421">
    <property type="entry name" value="Type_1_exporter"/>
</dbReference>
<gene>
    <name evidence="8" type="ORF">GPM918_LOCUS34531</name>
    <name evidence="7" type="ORF">OVA965_LOCUS32945</name>
    <name evidence="10" type="ORF">SRO942_LOCUS35233</name>
    <name evidence="9" type="ORF">TMI583_LOCUS33819</name>
</gene>
<dbReference type="GO" id="GO:0140359">
    <property type="term" value="F:ABC-type transporter activity"/>
    <property type="evidence" value="ECO:0007669"/>
    <property type="project" value="InterPro"/>
</dbReference>
<dbReference type="AlphaFoldDB" id="A0A815P8J0"/>
<dbReference type="EMBL" id="CAJNOQ010019215">
    <property type="protein sequence ID" value="CAF1445556.1"/>
    <property type="molecule type" value="Genomic_DNA"/>
</dbReference>
<evidence type="ECO:0000313" key="7">
    <source>
        <dbReference type="EMBL" id="CAF1398880.1"/>
    </source>
</evidence>
<sequence>VFQECDYTVQQLRVKNYLLGFTGLGFLLFIARFLQYFSFGYSGEKLTERLRAKTFQTILRQEVAWFDKEENNTGALCTRLATDASAIQHVVTKRLATIVESITNLVIVIIIGFVISWRLTTVLVVLNFFMIMIGILQTYLTAQFNNVDKQIFEKAGTVSFVVRLSVQL</sequence>
<dbReference type="EMBL" id="CAJNOK010026147">
    <property type="protein sequence ID" value="CAF1398880.1"/>
    <property type="molecule type" value="Genomic_DNA"/>
</dbReference>
<dbReference type="InterPro" id="IPR011527">
    <property type="entry name" value="ABC1_TM_dom"/>
</dbReference>
<feature type="transmembrane region" description="Helical" evidence="5">
    <location>
        <begin position="17"/>
        <end position="39"/>
    </location>
</feature>
<dbReference type="PANTHER" id="PTHR24221:SF503">
    <property type="entry name" value="MITOCHONDRIAL POTASSIUM CHANNEL ATP-BINDING SUBUNIT"/>
    <property type="match status" value="1"/>
</dbReference>
<dbReference type="Pfam" id="PF00664">
    <property type="entry name" value="ABC_membrane"/>
    <property type="match status" value="1"/>
</dbReference>
<evidence type="ECO:0000259" key="6">
    <source>
        <dbReference type="PROSITE" id="PS50929"/>
    </source>
</evidence>
<dbReference type="PROSITE" id="PS50929">
    <property type="entry name" value="ABC_TM1F"/>
    <property type="match status" value="1"/>
</dbReference>